<dbReference type="InterPro" id="IPR001732">
    <property type="entry name" value="UDP-Glc/GDP-Man_DH_N"/>
</dbReference>
<dbReference type="EMBL" id="LOEE01000047">
    <property type="protein sequence ID" value="KXG74694.1"/>
    <property type="molecule type" value="Genomic_DNA"/>
</dbReference>
<dbReference type="SUPFAM" id="SSF48179">
    <property type="entry name" value="6-phosphogluconate dehydrogenase C-terminal domain-like"/>
    <property type="match status" value="1"/>
</dbReference>
<dbReference type="RefSeq" id="WP_068556927.1">
    <property type="nucleotide sequence ID" value="NZ_LOEE01000047.1"/>
</dbReference>
<organism evidence="6 7">
    <name type="scientific">Thermotalea metallivorans</name>
    <dbReference type="NCBI Taxonomy" id="520762"/>
    <lineage>
        <taxon>Bacteria</taxon>
        <taxon>Bacillati</taxon>
        <taxon>Bacillota</taxon>
        <taxon>Clostridia</taxon>
        <taxon>Peptostreptococcales</taxon>
        <taxon>Thermotaleaceae</taxon>
        <taxon>Thermotalea</taxon>
    </lineage>
</organism>
<dbReference type="InterPro" id="IPR028359">
    <property type="entry name" value="UDP_ManNAc/GlcNAc_DH"/>
</dbReference>
<dbReference type="InterPro" id="IPR036291">
    <property type="entry name" value="NAD(P)-bd_dom_sf"/>
</dbReference>
<dbReference type="InterPro" id="IPR014027">
    <property type="entry name" value="UDP-Glc/GDP-Man_DH_C"/>
</dbReference>
<dbReference type="AlphaFoldDB" id="A0A140L2B9"/>
<dbReference type="STRING" id="520762.AN619_22010"/>
<comment type="similarity">
    <text evidence="1 4">Belongs to the UDP-glucose/GDP-mannose dehydrogenase family.</text>
</comment>
<dbReference type="PATRIC" id="fig|520762.4.peg.2436"/>
<dbReference type="SUPFAM" id="SSF51735">
    <property type="entry name" value="NAD(P)-binding Rossmann-fold domains"/>
    <property type="match status" value="1"/>
</dbReference>
<dbReference type="Gene3D" id="3.40.50.720">
    <property type="entry name" value="NAD(P)-binding Rossmann-like Domain"/>
    <property type="match status" value="2"/>
</dbReference>
<evidence type="ECO:0000256" key="3">
    <source>
        <dbReference type="ARBA" id="ARBA00023027"/>
    </source>
</evidence>
<feature type="domain" description="UDP-glucose/GDP-mannose dehydrogenase C-terminal" evidence="5">
    <location>
        <begin position="321"/>
        <end position="416"/>
    </location>
</feature>
<evidence type="ECO:0000256" key="2">
    <source>
        <dbReference type="ARBA" id="ARBA00023002"/>
    </source>
</evidence>
<keyword evidence="7" id="KW-1185">Reference proteome</keyword>
<gene>
    <name evidence="6" type="primary">wbpA_3</name>
    <name evidence="6" type="ORF">AN619_22010</name>
</gene>
<dbReference type="EC" id="1.1.1.136" evidence="6"/>
<evidence type="ECO:0000313" key="6">
    <source>
        <dbReference type="EMBL" id="KXG74694.1"/>
    </source>
</evidence>
<dbReference type="Pfam" id="PF00984">
    <property type="entry name" value="UDPG_MGDP_dh"/>
    <property type="match status" value="1"/>
</dbReference>
<comment type="caution">
    <text evidence="6">The sequence shown here is derived from an EMBL/GenBank/DDBJ whole genome shotgun (WGS) entry which is preliminary data.</text>
</comment>
<dbReference type="SUPFAM" id="SSF52413">
    <property type="entry name" value="UDP-glucose/GDP-mannose dehydrogenase C-terminal domain"/>
    <property type="match status" value="1"/>
</dbReference>
<dbReference type="PIRSF" id="PIRSF000124">
    <property type="entry name" value="UDPglc_GDPman_dh"/>
    <property type="match status" value="1"/>
</dbReference>
<dbReference type="InterPro" id="IPR014026">
    <property type="entry name" value="UDP-Glc/GDP-Man_DH_dimer"/>
</dbReference>
<dbReference type="InterPro" id="IPR008927">
    <property type="entry name" value="6-PGluconate_DH-like_C_sf"/>
</dbReference>
<dbReference type="GO" id="GO:0047004">
    <property type="term" value="F:UDP-N-acetylglucosamine 6-dehydrogenase activity"/>
    <property type="evidence" value="ECO:0007669"/>
    <property type="project" value="UniProtKB-EC"/>
</dbReference>
<protein>
    <submittedName>
        <fullName evidence="6">UDP-N-acetyl-D-glucosamine 6-dehydrogenase</fullName>
        <ecNumber evidence="6">1.1.1.136</ecNumber>
    </submittedName>
</protein>
<keyword evidence="3" id="KW-0520">NAD</keyword>
<dbReference type="PIRSF" id="PIRSF500136">
    <property type="entry name" value="UDP_ManNAc_DH"/>
    <property type="match status" value="1"/>
</dbReference>
<dbReference type="Proteomes" id="UP000070456">
    <property type="component" value="Unassembled WGS sequence"/>
</dbReference>
<evidence type="ECO:0000259" key="5">
    <source>
        <dbReference type="SMART" id="SM00984"/>
    </source>
</evidence>
<evidence type="ECO:0000256" key="1">
    <source>
        <dbReference type="ARBA" id="ARBA00006601"/>
    </source>
</evidence>
<evidence type="ECO:0000256" key="4">
    <source>
        <dbReference type="PIRNR" id="PIRNR000124"/>
    </source>
</evidence>
<dbReference type="Pfam" id="PF03720">
    <property type="entry name" value="UDPG_MGDP_dh_C"/>
    <property type="match status" value="1"/>
</dbReference>
<evidence type="ECO:0000313" key="7">
    <source>
        <dbReference type="Proteomes" id="UP000070456"/>
    </source>
</evidence>
<dbReference type="PANTHER" id="PTHR43491:SF2">
    <property type="entry name" value="UDP-N-ACETYL-D-MANNOSAMINE DEHYDROGENASE"/>
    <property type="match status" value="1"/>
</dbReference>
<proteinExistence type="inferred from homology"/>
<keyword evidence="2 6" id="KW-0560">Oxidoreductase</keyword>
<dbReference type="NCBIfam" id="TIGR03026">
    <property type="entry name" value="NDP-sugDHase"/>
    <property type="match status" value="1"/>
</dbReference>
<dbReference type="PANTHER" id="PTHR43491">
    <property type="entry name" value="UDP-N-ACETYL-D-MANNOSAMINE DEHYDROGENASE"/>
    <property type="match status" value="1"/>
</dbReference>
<name>A0A140L2B9_9FIRM</name>
<reference evidence="6 7" key="1">
    <citation type="submission" date="2015-12" db="EMBL/GenBank/DDBJ databases">
        <title>Draft genome sequence of the thermoanaerobe Thermotalea metallivorans, an isolate from the runoff channel of the Great Artesian Basin, Australia.</title>
        <authorList>
            <person name="Patel B.K."/>
        </authorList>
    </citation>
    <scope>NUCLEOTIDE SEQUENCE [LARGE SCALE GENOMIC DNA]</scope>
    <source>
        <strain evidence="6 7">B2-1</strain>
    </source>
</reference>
<sequence length="425" mass="47427">MEMKVYVFGLGHIGLPTALWICLKGYEVVGIDINPKVVEEIENGSIPIHEYYEGIHISKLAQDLMKQKRMTVRKAYERIGDEPSIFVISVGIADQEDGFHDISPIENVVDTILPTLVHGDLLLLKTTMIPGTIDSLVIQKIKDLGKEVYVAYSPETISETFAFEELRSNPRILSAMDDKSYHVAEAFLKSLSDSAIHKASSIRMAETVKVIQNIDRDVNIALVNEISEVMGKLGLDVYELCNLVNTHPRVKLLQPGPGVGGYCLPNALKYLKGAFGKEENIPLSLMETARRLNERRPRKIVEMVEKALRDAGKNIKEAKIAVIGLAMKDYCADYRYSPALDIISLLMERGAEVRAYDPLIPFIVDCQKSSYVEAIANADCMVVAAKQKDVVFDINEICSVMAQPVIVIDTRNTVPHNHRIQLFKS</sequence>
<dbReference type="GO" id="GO:0016628">
    <property type="term" value="F:oxidoreductase activity, acting on the CH-CH group of donors, NAD or NADP as acceptor"/>
    <property type="evidence" value="ECO:0007669"/>
    <property type="project" value="InterPro"/>
</dbReference>
<dbReference type="Pfam" id="PF03721">
    <property type="entry name" value="UDPG_MGDP_dh_N"/>
    <property type="match status" value="1"/>
</dbReference>
<dbReference type="SMART" id="SM00984">
    <property type="entry name" value="UDPG_MGDP_dh_C"/>
    <property type="match status" value="1"/>
</dbReference>
<dbReference type="GO" id="GO:0051287">
    <property type="term" value="F:NAD binding"/>
    <property type="evidence" value="ECO:0007669"/>
    <property type="project" value="InterPro"/>
</dbReference>
<dbReference type="InterPro" id="IPR036220">
    <property type="entry name" value="UDP-Glc/GDP-Man_DH_C_sf"/>
</dbReference>
<dbReference type="GO" id="GO:0000271">
    <property type="term" value="P:polysaccharide biosynthetic process"/>
    <property type="evidence" value="ECO:0007669"/>
    <property type="project" value="InterPro"/>
</dbReference>
<accession>A0A140L2B9</accession>
<dbReference type="InterPro" id="IPR017476">
    <property type="entry name" value="UDP-Glc/GDP-Man"/>
</dbReference>